<dbReference type="GeneID" id="25566044"/>
<name>A0A0L0DF99_THETB</name>
<proteinExistence type="predicted"/>
<organism evidence="2 3">
    <name type="scientific">Thecamonas trahens ATCC 50062</name>
    <dbReference type="NCBI Taxonomy" id="461836"/>
    <lineage>
        <taxon>Eukaryota</taxon>
        <taxon>Apusozoa</taxon>
        <taxon>Apusomonadida</taxon>
        <taxon>Apusomonadidae</taxon>
        <taxon>Thecamonas</taxon>
    </lineage>
</organism>
<evidence type="ECO:0000256" key="1">
    <source>
        <dbReference type="SAM" id="Phobius"/>
    </source>
</evidence>
<feature type="transmembrane region" description="Helical" evidence="1">
    <location>
        <begin position="18"/>
        <end position="38"/>
    </location>
</feature>
<sequence>MVFIPWELLQPWLEANKVPIACVCAGIVAVIVAVVVWWRRSSASQDVERRFMQRMAGDMEWFEEHMLESFSGWVDRCGEAYVKKQFSETAAEWNEMHEMVQSEQVSGGRGNLLEMLKGSRVPVLTEAMVKQFDEFVKAGTLSSSFNFLMKAAKNVWLAKREGPVPDSIGKLEDEVKFDWAMVFIDDIVLKSNGDKLALFPFLAEVKMTGQEYHMLEIIVSHVVSVFQRNYIKTWVADHAEMLDAKPYRLHHPDEILRRVVAILDAEAKKAE</sequence>
<protein>
    <submittedName>
        <fullName evidence="2">Uncharacterized protein</fullName>
    </submittedName>
</protein>
<keyword evidence="1" id="KW-0472">Membrane</keyword>
<keyword evidence="3" id="KW-1185">Reference proteome</keyword>
<dbReference type="AlphaFoldDB" id="A0A0L0DF99"/>
<gene>
    <name evidence="2" type="ORF">AMSG_07004</name>
</gene>
<keyword evidence="1" id="KW-1133">Transmembrane helix</keyword>
<keyword evidence="1" id="KW-0812">Transmembrane</keyword>
<evidence type="ECO:0000313" key="3">
    <source>
        <dbReference type="Proteomes" id="UP000054408"/>
    </source>
</evidence>
<dbReference type="EMBL" id="GL349464">
    <property type="protein sequence ID" value="KNC51027.1"/>
    <property type="molecule type" value="Genomic_DNA"/>
</dbReference>
<reference evidence="2 3" key="1">
    <citation type="submission" date="2010-05" db="EMBL/GenBank/DDBJ databases">
        <title>The Genome Sequence of Thecamonas trahens ATCC 50062.</title>
        <authorList>
            <consortium name="The Broad Institute Genome Sequencing Platform"/>
            <person name="Russ C."/>
            <person name="Cuomo C."/>
            <person name="Shea T."/>
            <person name="Young S.K."/>
            <person name="Zeng Q."/>
            <person name="Koehrsen M."/>
            <person name="Haas B."/>
            <person name="Borodovsky M."/>
            <person name="Guigo R."/>
            <person name="Alvarado L."/>
            <person name="Berlin A."/>
            <person name="Bochicchio J."/>
            <person name="Borenstein D."/>
            <person name="Chapman S."/>
            <person name="Chen Z."/>
            <person name="Freedman E."/>
            <person name="Gellesch M."/>
            <person name="Goldberg J."/>
            <person name="Griggs A."/>
            <person name="Gujja S."/>
            <person name="Heilman E."/>
            <person name="Heiman D."/>
            <person name="Hepburn T."/>
            <person name="Howarth C."/>
            <person name="Jen D."/>
            <person name="Larson L."/>
            <person name="Mehta T."/>
            <person name="Park D."/>
            <person name="Pearson M."/>
            <person name="Roberts A."/>
            <person name="Saif S."/>
            <person name="Shenoy N."/>
            <person name="Sisk P."/>
            <person name="Stolte C."/>
            <person name="Sykes S."/>
            <person name="Thomson T."/>
            <person name="Walk T."/>
            <person name="White J."/>
            <person name="Yandava C."/>
            <person name="Burger G."/>
            <person name="Gray M.W."/>
            <person name="Holland P.W.H."/>
            <person name="King N."/>
            <person name="Lang F.B.F."/>
            <person name="Roger A.J."/>
            <person name="Ruiz-Trillo I."/>
            <person name="Lander E."/>
            <person name="Nusbaum C."/>
        </authorList>
    </citation>
    <scope>NUCLEOTIDE SEQUENCE [LARGE SCALE GENOMIC DNA]</scope>
    <source>
        <strain evidence="2 3">ATCC 50062</strain>
    </source>
</reference>
<accession>A0A0L0DF99</accession>
<dbReference type="Proteomes" id="UP000054408">
    <property type="component" value="Unassembled WGS sequence"/>
</dbReference>
<evidence type="ECO:0000313" key="2">
    <source>
        <dbReference type="EMBL" id="KNC51027.1"/>
    </source>
</evidence>
<dbReference type="RefSeq" id="XP_013756494.1">
    <property type="nucleotide sequence ID" value="XM_013901040.1"/>
</dbReference>